<evidence type="ECO:0000313" key="3">
    <source>
        <dbReference type="Proteomes" id="UP000801492"/>
    </source>
</evidence>
<keyword evidence="3" id="KW-1185">Reference proteome</keyword>
<reference evidence="2" key="1">
    <citation type="submission" date="2019-08" db="EMBL/GenBank/DDBJ databases">
        <title>The genome of the North American firefly Photinus pyralis.</title>
        <authorList>
            <consortium name="Photinus pyralis genome working group"/>
            <person name="Fallon T.R."/>
            <person name="Sander Lower S.E."/>
            <person name="Weng J.-K."/>
        </authorList>
    </citation>
    <scope>NUCLEOTIDE SEQUENCE</scope>
    <source>
        <strain evidence="2">TRF0915ILg1</strain>
        <tissue evidence="2">Whole body</tissue>
    </source>
</reference>
<gene>
    <name evidence="2" type="ORF">ILUMI_07747</name>
</gene>
<dbReference type="Pfam" id="PF20700">
    <property type="entry name" value="Mutator"/>
    <property type="match status" value="1"/>
</dbReference>
<protein>
    <recommendedName>
        <fullName evidence="1">Mutator-like transposase domain-containing protein</fullName>
    </recommendedName>
</protein>
<dbReference type="InterPro" id="IPR049012">
    <property type="entry name" value="Mutator_transp_dom"/>
</dbReference>
<sequence length="193" mass="21848">MGKSNAKRKVTKVFRRKRVVSAVFSNLKQFQMKHLLTTQEVQIDFETTPCGVVSNDCETGQSRETVDASSTTSARRLLGRRMVDIQHLLDQLSILDSHDSKYNCSFKNLNFIQEKRLSLSSKLCFKCNMCLNEFYVELNKSQSSQMDINTSVVAGAVSIGIGYSNAQELFESIDIPFLSSRTYAKYHDIVHKG</sequence>
<comment type="caution">
    <text evidence="2">The sequence shown here is derived from an EMBL/GenBank/DDBJ whole genome shotgun (WGS) entry which is preliminary data.</text>
</comment>
<dbReference type="EMBL" id="VTPC01003505">
    <property type="protein sequence ID" value="KAF2898422.1"/>
    <property type="molecule type" value="Genomic_DNA"/>
</dbReference>
<feature type="domain" description="Mutator-like transposase" evidence="1">
    <location>
        <begin position="79"/>
        <end position="188"/>
    </location>
</feature>
<organism evidence="2 3">
    <name type="scientific">Ignelater luminosus</name>
    <name type="common">Cucubano</name>
    <name type="synonym">Pyrophorus luminosus</name>
    <dbReference type="NCBI Taxonomy" id="2038154"/>
    <lineage>
        <taxon>Eukaryota</taxon>
        <taxon>Metazoa</taxon>
        <taxon>Ecdysozoa</taxon>
        <taxon>Arthropoda</taxon>
        <taxon>Hexapoda</taxon>
        <taxon>Insecta</taxon>
        <taxon>Pterygota</taxon>
        <taxon>Neoptera</taxon>
        <taxon>Endopterygota</taxon>
        <taxon>Coleoptera</taxon>
        <taxon>Polyphaga</taxon>
        <taxon>Elateriformia</taxon>
        <taxon>Elateroidea</taxon>
        <taxon>Elateridae</taxon>
        <taxon>Agrypninae</taxon>
        <taxon>Pyrophorini</taxon>
        <taxon>Ignelater</taxon>
    </lineage>
</organism>
<evidence type="ECO:0000313" key="2">
    <source>
        <dbReference type="EMBL" id="KAF2898422.1"/>
    </source>
</evidence>
<proteinExistence type="predicted"/>
<dbReference type="Proteomes" id="UP000801492">
    <property type="component" value="Unassembled WGS sequence"/>
</dbReference>
<accession>A0A8K0GE30</accession>
<name>A0A8K0GE30_IGNLU</name>
<dbReference type="AlphaFoldDB" id="A0A8K0GE30"/>
<dbReference type="OrthoDB" id="6431392at2759"/>
<evidence type="ECO:0000259" key="1">
    <source>
        <dbReference type="Pfam" id="PF20700"/>
    </source>
</evidence>